<name>A0A0G4ET92_VITBC</name>
<protein>
    <recommendedName>
        <fullName evidence="3">PH domain-containing protein</fullName>
    </recommendedName>
</protein>
<feature type="domain" description="PH" evidence="3">
    <location>
        <begin position="32"/>
        <end position="183"/>
    </location>
</feature>
<keyword evidence="1" id="KW-0175">Coiled coil</keyword>
<dbReference type="PROSITE" id="PS50003">
    <property type="entry name" value="PH_DOMAIN"/>
    <property type="match status" value="1"/>
</dbReference>
<gene>
    <name evidence="4" type="ORF">Vbra_13248</name>
</gene>
<feature type="coiled-coil region" evidence="1">
    <location>
        <begin position="355"/>
        <end position="382"/>
    </location>
</feature>
<organism evidence="4 5">
    <name type="scientific">Vitrella brassicaformis (strain CCMP3155)</name>
    <dbReference type="NCBI Taxonomy" id="1169540"/>
    <lineage>
        <taxon>Eukaryota</taxon>
        <taxon>Sar</taxon>
        <taxon>Alveolata</taxon>
        <taxon>Colpodellida</taxon>
        <taxon>Vitrellaceae</taxon>
        <taxon>Vitrella</taxon>
    </lineage>
</organism>
<evidence type="ECO:0000259" key="3">
    <source>
        <dbReference type="PROSITE" id="PS50003"/>
    </source>
</evidence>
<dbReference type="Proteomes" id="UP000041254">
    <property type="component" value="Unassembled WGS sequence"/>
</dbReference>
<evidence type="ECO:0000313" key="4">
    <source>
        <dbReference type="EMBL" id="CEM01658.1"/>
    </source>
</evidence>
<keyword evidence="5" id="KW-1185">Reference proteome</keyword>
<dbReference type="VEuPathDB" id="CryptoDB:Vbra_13248"/>
<reference evidence="4 5" key="1">
    <citation type="submission" date="2014-11" db="EMBL/GenBank/DDBJ databases">
        <authorList>
            <person name="Zhu J."/>
            <person name="Qi W."/>
            <person name="Song R."/>
        </authorList>
    </citation>
    <scope>NUCLEOTIDE SEQUENCE [LARGE SCALE GENOMIC DNA]</scope>
</reference>
<dbReference type="InParanoid" id="A0A0G4ET92"/>
<feature type="coiled-coil region" evidence="1">
    <location>
        <begin position="244"/>
        <end position="320"/>
    </location>
</feature>
<sequence length="487" mass="54746">MVFLDSAELRPPPLPLAAANQVVELLDHTAAKILYDGRLFLLLSPTQDGGSWGAFKASIRSSFLLLYADEPSPHASPVFPTDNQQQQQHQQIDSVETAILLDGCHADLAELGPEFEDSDHQIALQTNPQWTSRFVASVSGPFFPFYVSLVKEDSPRGSSGYLFLARSSAERDNWLRLINDPFSRVTLSHAQSSVVAIGRKPPLRLVDGGRRADAACWDVTRLEREVAGLQRSLGKRNTEAASCQAAMQELLNEKTAHIERLRREYGAMKERLTDLMRADEQRLATVQRYDTRIAALEEDNRRLRHVISQVEEENSRVKDDIEWSWDDDQGEQTTAAVGQPEGRDSQVPTSTAARIVKLRTANAELRAENNRLRSVLSDKRHDEKDCLAHIESFLDERQGLSLLRLLMDKSALLGRLTQRGLTAIQKEHTHRRLAALRTLLLETELSHWEDSVPPALHKGHPPHLSIVEQVVKYQQEMLRIATGEAHG</sequence>
<evidence type="ECO:0000256" key="2">
    <source>
        <dbReference type="SAM" id="MobiDB-lite"/>
    </source>
</evidence>
<accession>A0A0G4ET92</accession>
<evidence type="ECO:0000256" key="1">
    <source>
        <dbReference type="SAM" id="Coils"/>
    </source>
</evidence>
<evidence type="ECO:0000313" key="5">
    <source>
        <dbReference type="Proteomes" id="UP000041254"/>
    </source>
</evidence>
<dbReference type="InterPro" id="IPR001849">
    <property type="entry name" value="PH_domain"/>
</dbReference>
<dbReference type="AlphaFoldDB" id="A0A0G4ET92"/>
<feature type="region of interest" description="Disordered" evidence="2">
    <location>
        <begin position="328"/>
        <end position="349"/>
    </location>
</feature>
<proteinExistence type="predicted"/>
<dbReference type="EMBL" id="CDMY01000307">
    <property type="protein sequence ID" value="CEM01658.1"/>
    <property type="molecule type" value="Genomic_DNA"/>
</dbReference>